<evidence type="ECO:0000313" key="1">
    <source>
        <dbReference type="EMBL" id="KAJ6960317.1"/>
    </source>
</evidence>
<organism evidence="1 2">
    <name type="scientific">Populus alba x Populus x berolinensis</name>
    <dbReference type="NCBI Taxonomy" id="444605"/>
    <lineage>
        <taxon>Eukaryota</taxon>
        <taxon>Viridiplantae</taxon>
        <taxon>Streptophyta</taxon>
        <taxon>Embryophyta</taxon>
        <taxon>Tracheophyta</taxon>
        <taxon>Spermatophyta</taxon>
        <taxon>Magnoliopsida</taxon>
        <taxon>eudicotyledons</taxon>
        <taxon>Gunneridae</taxon>
        <taxon>Pentapetalae</taxon>
        <taxon>rosids</taxon>
        <taxon>fabids</taxon>
        <taxon>Malpighiales</taxon>
        <taxon>Salicaceae</taxon>
        <taxon>Saliceae</taxon>
        <taxon>Populus</taxon>
    </lineage>
</organism>
<reference evidence="1" key="1">
    <citation type="journal article" date="2023" name="Mol. Ecol. Resour.">
        <title>Chromosome-level genome assembly of a triploid poplar Populus alba 'Berolinensis'.</title>
        <authorList>
            <person name="Chen S."/>
            <person name="Yu Y."/>
            <person name="Wang X."/>
            <person name="Wang S."/>
            <person name="Zhang T."/>
            <person name="Zhou Y."/>
            <person name="He R."/>
            <person name="Meng N."/>
            <person name="Wang Y."/>
            <person name="Liu W."/>
            <person name="Liu Z."/>
            <person name="Liu J."/>
            <person name="Guo Q."/>
            <person name="Huang H."/>
            <person name="Sederoff R.R."/>
            <person name="Wang G."/>
            <person name="Qu G."/>
            <person name="Chen S."/>
        </authorList>
    </citation>
    <scope>NUCLEOTIDE SEQUENCE</scope>
    <source>
        <strain evidence="1">SC-2020</strain>
    </source>
</reference>
<keyword evidence="2" id="KW-1185">Reference proteome</keyword>
<dbReference type="AlphaFoldDB" id="A0AAD6LGN5"/>
<evidence type="ECO:0000313" key="2">
    <source>
        <dbReference type="Proteomes" id="UP001164929"/>
    </source>
</evidence>
<proteinExistence type="predicted"/>
<sequence length="135" mass="15278">MPGPDLLLEAIVVLRVATTTWIKVAYIESVPRNLSPNGQFTTKSARELIRFKGNKLNGRSCHRGLFIFQSMCSFSNEDCDHLFMKNLTKVHEKHILTNLPNNKVQKSQFDSRDPSMPFLPCNHLLSPCASGTFEI</sequence>
<comment type="caution">
    <text evidence="1">The sequence shown here is derived from an EMBL/GenBank/DDBJ whole genome shotgun (WGS) entry which is preliminary data.</text>
</comment>
<accession>A0AAD6LGN5</accession>
<dbReference type="Proteomes" id="UP001164929">
    <property type="component" value="Chromosome 17"/>
</dbReference>
<protein>
    <submittedName>
        <fullName evidence="1">Uncharacterized protein</fullName>
    </submittedName>
</protein>
<gene>
    <name evidence="1" type="ORF">NC653_038371</name>
</gene>
<dbReference type="EMBL" id="JAQIZT010000017">
    <property type="protein sequence ID" value="KAJ6960317.1"/>
    <property type="molecule type" value="Genomic_DNA"/>
</dbReference>
<name>A0AAD6LGN5_9ROSI</name>